<evidence type="ECO:0000256" key="4">
    <source>
        <dbReference type="ARBA" id="ARBA00022825"/>
    </source>
</evidence>
<dbReference type="Proteomes" id="UP000578569">
    <property type="component" value="Unassembled WGS sequence"/>
</dbReference>
<dbReference type="InterPro" id="IPR050131">
    <property type="entry name" value="Peptidase_S8_subtilisin-like"/>
</dbReference>
<dbReference type="Pfam" id="PF00082">
    <property type="entry name" value="Peptidase_S8"/>
    <property type="match status" value="1"/>
</dbReference>
<dbReference type="InterPro" id="IPR036852">
    <property type="entry name" value="Peptidase_S8/S53_dom_sf"/>
</dbReference>
<dbReference type="Gene3D" id="3.40.50.200">
    <property type="entry name" value="Peptidase S8/S53 domain"/>
    <property type="match status" value="1"/>
</dbReference>
<keyword evidence="9" id="KW-1185">Reference proteome</keyword>
<evidence type="ECO:0000256" key="3">
    <source>
        <dbReference type="ARBA" id="ARBA00022801"/>
    </source>
</evidence>
<evidence type="ECO:0000313" key="8">
    <source>
        <dbReference type="EMBL" id="MBB3764611.1"/>
    </source>
</evidence>
<comment type="caution">
    <text evidence="8">The sequence shown here is derived from an EMBL/GenBank/DDBJ whole genome shotgun (WGS) entry which is preliminary data.</text>
</comment>
<dbReference type="RefSeq" id="WP_183934000.1">
    <property type="nucleotide sequence ID" value="NZ_JACICF010000002.1"/>
</dbReference>
<comment type="similarity">
    <text evidence="1 5">Belongs to the peptidase S8 family.</text>
</comment>
<dbReference type="EMBL" id="JACICF010000002">
    <property type="protein sequence ID" value="MBB3764611.1"/>
    <property type="molecule type" value="Genomic_DNA"/>
</dbReference>
<dbReference type="GO" id="GO:0006508">
    <property type="term" value="P:proteolysis"/>
    <property type="evidence" value="ECO:0007669"/>
    <property type="project" value="UniProtKB-KW"/>
</dbReference>
<keyword evidence="6" id="KW-0732">Signal</keyword>
<dbReference type="AlphaFoldDB" id="A0A839YWM8"/>
<organism evidence="8 9">
    <name type="scientific">Sphingomicrobium lutaoense</name>
    <dbReference type="NCBI Taxonomy" id="515949"/>
    <lineage>
        <taxon>Bacteria</taxon>
        <taxon>Pseudomonadati</taxon>
        <taxon>Pseudomonadota</taxon>
        <taxon>Alphaproteobacteria</taxon>
        <taxon>Sphingomonadales</taxon>
        <taxon>Sphingomonadaceae</taxon>
        <taxon>Sphingomicrobium</taxon>
    </lineage>
</organism>
<dbReference type="InterPro" id="IPR000209">
    <property type="entry name" value="Peptidase_S8/S53_dom"/>
</dbReference>
<evidence type="ECO:0000256" key="1">
    <source>
        <dbReference type="ARBA" id="ARBA00011073"/>
    </source>
</evidence>
<evidence type="ECO:0000256" key="2">
    <source>
        <dbReference type="ARBA" id="ARBA00022670"/>
    </source>
</evidence>
<dbReference type="PANTHER" id="PTHR43806">
    <property type="entry name" value="PEPTIDASE S8"/>
    <property type="match status" value="1"/>
</dbReference>
<feature type="active site" description="Charge relay system" evidence="5">
    <location>
        <position position="396"/>
    </location>
</feature>
<feature type="signal peptide" evidence="6">
    <location>
        <begin position="1"/>
        <end position="22"/>
    </location>
</feature>
<keyword evidence="3 5" id="KW-0378">Hydrolase</keyword>
<protein>
    <recommendedName>
        <fullName evidence="7">Peptidase S8/S53 domain-containing protein</fullName>
    </recommendedName>
</protein>
<evidence type="ECO:0000259" key="7">
    <source>
        <dbReference type="Pfam" id="PF00082"/>
    </source>
</evidence>
<feature type="active site" description="Charge relay system" evidence="5">
    <location>
        <position position="216"/>
    </location>
</feature>
<feature type="chain" id="PRO_5032941334" description="Peptidase S8/S53 domain-containing protein" evidence="6">
    <location>
        <begin position="23"/>
        <end position="445"/>
    </location>
</feature>
<evidence type="ECO:0000256" key="6">
    <source>
        <dbReference type="SAM" id="SignalP"/>
    </source>
</evidence>
<sequence length="445" mass="45159">MSRRRLFLFASLCAALTLPSSAQLIPDLGSVTGPVKGVLPPLPTRGVPVVDQLLGQEEAAQELVTPSLDRLGSSGLSGELSGDTLKKLRRERLDRLVREHRDELEEDRDDHPVRRGELLLVDPDAAGLAAATAAGFTPIEDRELEGLGIRIVRVSVPDKAGNVRSAIKRLRKIAPGLTVDYNHVFEPAGGALASSAATVLQGGASGRGGSTVAIIDGGVAAHPSLSGASVRQRAFSGKAVATGHGTAVASLLVGHQGAFHGAARGANLLVGDVYGGNPAAGSATAIASAIGWAVSQGAHVVNISLVGPPNALIERAVRRARAKGAHIVAAVGNNGPAAPAPYPASYQGVLAITGVDAKGRALREAGRSPNLAFAAPGADMAAALMGKGYGTVRGTSFAAPLASARLLRAGSPAALEKEAVKGKGRVGKGIVCVTCRIDPRKVGAK</sequence>
<dbReference type="PANTHER" id="PTHR43806:SF11">
    <property type="entry name" value="CEREVISIN-RELATED"/>
    <property type="match status" value="1"/>
</dbReference>
<feature type="active site" description="Charge relay system" evidence="5">
    <location>
        <position position="244"/>
    </location>
</feature>
<dbReference type="CDD" id="cd05561">
    <property type="entry name" value="Peptidases_S8_4"/>
    <property type="match status" value="1"/>
</dbReference>
<dbReference type="SUPFAM" id="SSF52743">
    <property type="entry name" value="Subtilisin-like"/>
    <property type="match status" value="1"/>
</dbReference>
<reference evidence="8 9" key="1">
    <citation type="submission" date="2020-08" db="EMBL/GenBank/DDBJ databases">
        <title>Genomic Encyclopedia of Type Strains, Phase IV (KMG-IV): sequencing the most valuable type-strain genomes for metagenomic binning, comparative biology and taxonomic classification.</title>
        <authorList>
            <person name="Goeker M."/>
        </authorList>
    </citation>
    <scope>NUCLEOTIDE SEQUENCE [LARGE SCALE GENOMIC DNA]</scope>
    <source>
        <strain evidence="8 9">DSM 24194</strain>
    </source>
</reference>
<dbReference type="GO" id="GO:0004252">
    <property type="term" value="F:serine-type endopeptidase activity"/>
    <property type="evidence" value="ECO:0007669"/>
    <property type="project" value="UniProtKB-UniRule"/>
</dbReference>
<feature type="domain" description="Peptidase S8/S53" evidence="7">
    <location>
        <begin position="209"/>
        <end position="406"/>
    </location>
</feature>
<evidence type="ECO:0000313" key="9">
    <source>
        <dbReference type="Proteomes" id="UP000578569"/>
    </source>
</evidence>
<gene>
    <name evidence="8" type="ORF">FHS50_001673</name>
</gene>
<name>A0A839YWM8_9SPHN</name>
<proteinExistence type="inferred from homology"/>
<dbReference type="PROSITE" id="PS51892">
    <property type="entry name" value="SUBTILASE"/>
    <property type="match status" value="1"/>
</dbReference>
<keyword evidence="2 5" id="KW-0645">Protease</keyword>
<keyword evidence="4 5" id="KW-0720">Serine protease</keyword>
<evidence type="ECO:0000256" key="5">
    <source>
        <dbReference type="PROSITE-ProRule" id="PRU01240"/>
    </source>
</evidence>
<accession>A0A839YWM8</accession>